<comment type="caution">
    <text evidence="2">The sequence shown here is derived from an EMBL/GenBank/DDBJ whole genome shotgun (WGS) entry which is preliminary data.</text>
</comment>
<gene>
    <name evidence="2" type="ORF">IPK02_11820</name>
</gene>
<organism evidence="2 3">
    <name type="scientific">Candidatus Accumulibacter affinis</name>
    <dbReference type="NCBI Taxonomy" id="2954384"/>
    <lineage>
        <taxon>Bacteria</taxon>
        <taxon>Pseudomonadati</taxon>
        <taxon>Pseudomonadota</taxon>
        <taxon>Betaproteobacteria</taxon>
        <taxon>Candidatus Accumulibacter</taxon>
    </lineage>
</organism>
<sequence>MSITKTTGLVLAAVSTCATAVNMTAITNASEAVATLQAGHGVLVGDLLEMTSGWGRLNGRLVRAKTVATNDVTLEGVNTTSTVNYPAGAGTGAGTGTVRRANASTGLINMSQIKLISTSGGELAFEDVTAVDDVVARQITTIRSPVQLQITIFDDPTLAWYATLLAADEAGTPLGFRMGFPNGSKLLFNAYVCVARVPTIEANMSLKTNISLAFSADPIRYPT</sequence>
<proteinExistence type="predicted"/>
<accession>A0A935T7T2</accession>
<dbReference type="Proteomes" id="UP000706151">
    <property type="component" value="Unassembled WGS sequence"/>
</dbReference>
<protein>
    <recommendedName>
        <fullName evidence="4">Phage tail protein</fullName>
    </recommendedName>
</protein>
<name>A0A935T7T2_9PROT</name>
<reference evidence="2 3" key="1">
    <citation type="submission" date="2020-10" db="EMBL/GenBank/DDBJ databases">
        <title>Connecting structure to function with the recovery of over 1000 high-quality activated sludge metagenome-assembled genomes encoding full-length rRNA genes using long-read sequencing.</title>
        <authorList>
            <person name="Singleton C.M."/>
            <person name="Petriglieri F."/>
            <person name="Kristensen J.M."/>
            <person name="Kirkegaard R.H."/>
            <person name="Michaelsen T.Y."/>
            <person name="Andersen M.H."/>
            <person name="Karst S.M."/>
            <person name="Dueholm M.S."/>
            <person name="Nielsen P.H."/>
            <person name="Albertsen M."/>
        </authorList>
    </citation>
    <scope>NUCLEOTIDE SEQUENCE [LARGE SCALE GENOMIC DNA]</scope>
    <source>
        <strain evidence="2">Fred_18-Q3-R57-64_BAT3C.720</strain>
    </source>
</reference>
<evidence type="ECO:0000313" key="2">
    <source>
        <dbReference type="EMBL" id="MBK7954578.1"/>
    </source>
</evidence>
<dbReference type="Pfam" id="PF08813">
    <property type="entry name" value="Phage_tail_3"/>
    <property type="match status" value="1"/>
</dbReference>
<dbReference type="EMBL" id="JADJOT010000009">
    <property type="protein sequence ID" value="MBK7954578.1"/>
    <property type="molecule type" value="Genomic_DNA"/>
</dbReference>
<dbReference type="Gene3D" id="4.10.410.40">
    <property type="match status" value="1"/>
</dbReference>
<evidence type="ECO:0008006" key="4">
    <source>
        <dbReference type="Google" id="ProtNLM"/>
    </source>
</evidence>
<dbReference type="AlphaFoldDB" id="A0A935T7T2"/>
<evidence type="ECO:0000313" key="3">
    <source>
        <dbReference type="Proteomes" id="UP000706151"/>
    </source>
</evidence>
<evidence type="ECO:0000256" key="1">
    <source>
        <dbReference type="SAM" id="SignalP"/>
    </source>
</evidence>
<keyword evidence="1" id="KW-0732">Signal</keyword>
<feature type="signal peptide" evidence="1">
    <location>
        <begin position="1"/>
        <end position="20"/>
    </location>
</feature>
<dbReference type="InterPro" id="IPR014918">
    <property type="entry name" value="Phage_tail_3"/>
</dbReference>
<feature type="chain" id="PRO_5036853173" description="Phage tail protein" evidence="1">
    <location>
        <begin position="21"/>
        <end position="223"/>
    </location>
</feature>